<dbReference type="Pfam" id="PF13565">
    <property type="entry name" value="HTH_32"/>
    <property type="match status" value="1"/>
</dbReference>
<evidence type="ECO:0000313" key="3">
    <source>
        <dbReference type="EMBL" id="ORJ64864.1"/>
    </source>
</evidence>
<feature type="region of interest" description="Disordered" evidence="1">
    <location>
        <begin position="293"/>
        <end position="320"/>
    </location>
</feature>
<dbReference type="InterPro" id="IPR047656">
    <property type="entry name" value="IS481-like_transpos"/>
</dbReference>
<dbReference type="Pfam" id="PF13683">
    <property type="entry name" value="rve_3"/>
    <property type="match status" value="1"/>
</dbReference>
<dbReference type="Gene3D" id="3.30.420.10">
    <property type="entry name" value="Ribonuclease H-like superfamily/Ribonuclease H"/>
    <property type="match status" value="1"/>
</dbReference>
<protein>
    <recommendedName>
        <fullName evidence="2">Integrase catalytic domain-containing protein</fullName>
    </recommendedName>
</protein>
<feature type="domain" description="Integrase catalytic" evidence="2">
    <location>
        <begin position="131"/>
        <end position="308"/>
    </location>
</feature>
<dbReference type="PANTHER" id="PTHR35004">
    <property type="entry name" value="TRANSPOSASE RV3428C-RELATED"/>
    <property type="match status" value="1"/>
</dbReference>
<dbReference type="RefSeq" id="WP_084946815.1">
    <property type="nucleotide sequence ID" value="NZ_MZZM01000001.1"/>
</dbReference>
<dbReference type="AlphaFoldDB" id="A0A1X0YI31"/>
<sequence>MSKARLVVAAVEIEHRPISEVARDYRVARSWIYVLLARYRAQGQAGLEPRSRRPASNPRQLPATVEERIIKLRKQLGEQGLDAGPHTIAVHLHRQTGNTPALSTIHKILRRRGFITAQPHKRPRSSYIRFQAEQPNECWQADITHWHLAGPDRAPATGAQIEILNILDDHSRKALTCTARPVFTAPAVRDCFREAFAAHGLPASVLTDNGMVFTARHATGPGGRTALQTELATLGVVFKNSRPYHPQTCGKVERFHQTLKKWLNRQPPAASVADLQAQLDAFTEYYNTVRPHRSCGRRTPHDAYRARPPAGPANTPAGIHWPVRTDRVDSYGKLTVRHAGRLHHIGIGHRWATTPVLMLIADLHIRIITTPGGQLIRELTLDPSTDYQPQKQKTPPANN</sequence>
<dbReference type="InterPro" id="IPR012337">
    <property type="entry name" value="RNaseH-like_sf"/>
</dbReference>
<dbReference type="SUPFAM" id="SSF46689">
    <property type="entry name" value="Homeodomain-like"/>
    <property type="match status" value="1"/>
</dbReference>
<evidence type="ECO:0000313" key="4">
    <source>
        <dbReference type="Proteomes" id="UP000193040"/>
    </source>
</evidence>
<gene>
    <name evidence="3" type="ORF">B5M45_01005</name>
</gene>
<dbReference type="PANTHER" id="PTHR35004:SF6">
    <property type="entry name" value="TRANSPOSASE"/>
    <property type="match status" value="1"/>
</dbReference>
<dbReference type="SUPFAM" id="SSF53098">
    <property type="entry name" value="Ribonuclease H-like"/>
    <property type="match status" value="1"/>
</dbReference>
<proteinExistence type="predicted"/>
<dbReference type="GO" id="GO:0003676">
    <property type="term" value="F:nucleic acid binding"/>
    <property type="evidence" value="ECO:0007669"/>
    <property type="project" value="InterPro"/>
</dbReference>
<dbReference type="InterPro" id="IPR009057">
    <property type="entry name" value="Homeodomain-like_sf"/>
</dbReference>
<dbReference type="InterPro" id="IPR001584">
    <property type="entry name" value="Integrase_cat-core"/>
</dbReference>
<dbReference type="PROSITE" id="PS50994">
    <property type="entry name" value="INTEGRASE"/>
    <property type="match status" value="1"/>
</dbReference>
<organism evidence="3 4">
    <name type="scientific">Mycobacterium simiae</name>
    <name type="common">Mycobacterium habana</name>
    <dbReference type="NCBI Taxonomy" id="1784"/>
    <lineage>
        <taxon>Bacteria</taxon>
        <taxon>Bacillati</taxon>
        <taxon>Actinomycetota</taxon>
        <taxon>Actinomycetes</taxon>
        <taxon>Mycobacteriales</taxon>
        <taxon>Mycobacteriaceae</taxon>
        <taxon>Mycobacterium</taxon>
        <taxon>Mycobacterium simiae complex</taxon>
    </lineage>
</organism>
<comment type="caution">
    <text evidence="3">The sequence shown here is derived from an EMBL/GenBank/DDBJ whole genome shotgun (WGS) entry which is preliminary data.</text>
</comment>
<dbReference type="NCBIfam" id="NF033577">
    <property type="entry name" value="transpos_IS481"/>
    <property type="match status" value="1"/>
</dbReference>
<dbReference type="InterPro" id="IPR036397">
    <property type="entry name" value="RNaseH_sf"/>
</dbReference>
<dbReference type="EMBL" id="MZZM01000001">
    <property type="protein sequence ID" value="ORJ64864.1"/>
    <property type="molecule type" value="Genomic_DNA"/>
</dbReference>
<dbReference type="Proteomes" id="UP000193040">
    <property type="component" value="Unassembled WGS sequence"/>
</dbReference>
<accession>A0A1X0YI31</accession>
<keyword evidence="4" id="KW-1185">Reference proteome</keyword>
<reference evidence="3 4" key="1">
    <citation type="submission" date="2017-03" db="EMBL/GenBank/DDBJ databases">
        <title>Genomic insights into Mycobacterium simiae human colonization.</title>
        <authorList>
            <person name="Steffani J.L."/>
            <person name="Brunck M.E."/>
            <person name="Cruz E."/>
            <person name="Montiel R."/>
            <person name="Barona F."/>
        </authorList>
    </citation>
    <scope>NUCLEOTIDE SEQUENCE [LARGE SCALE GENOMIC DNA]</scope>
    <source>
        <strain evidence="3 4">MsiGto</strain>
    </source>
</reference>
<evidence type="ECO:0000259" key="2">
    <source>
        <dbReference type="PROSITE" id="PS50994"/>
    </source>
</evidence>
<dbReference type="GO" id="GO:0015074">
    <property type="term" value="P:DNA integration"/>
    <property type="evidence" value="ECO:0007669"/>
    <property type="project" value="InterPro"/>
</dbReference>
<name>A0A1X0YI31_MYCSI</name>
<evidence type="ECO:0000256" key="1">
    <source>
        <dbReference type="SAM" id="MobiDB-lite"/>
    </source>
</evidence>